<dbReference type="PANTHER" id="PTHR21621">
    <property type="entry name" value="RIBOSOMAL PROTEIN S6 MODIFICATION PROTEIN"/>
    <property type="match status" value="1"/>
</dbReference>
<evidence type="ECO:0000259" key="2">
    <source>
        <dbReference type="PROSITE" id="PS50975"/>
    </source>
</evidence>
<protein>
    <submittedName>
        <fullName evidence="3">Alpha-L-glutamate ligase</fullName>
    </submittedName>
</protein>
<dbReference type="Pfam" id="PF08443">
    <property type="entry name" value="RimK"/>
    <property type="match status" value="1"/>
</dbReference>
<evidence type="ECO:0000313" key="3">
    <source>
        <dbReference type="EMBL" id="GAW91375.1"/>
    </source>
</evidence>
<keyword evidence="1" id="KW-0547">Nucleotide-binding</keyword>
<keyword evidence="4" id="KW-1185">Reference proteome</keyword>
<dbReference type="PROSITE" id="PS50975">
    <property type="entry name" value="ATP_GRASP"/>
    <property type="match status" value="1"/>
</dbReference>
<comment type="caution">
    <text evidence="3">The sequence shown here is derived from an EMBL/GenBank/DDBJ whole genome shotgun (WGS) entry which is preliminary data.</text>
</comment>
<dbReference type="PANTHER" id="PTHR21621:SF0">
    <property type="entry name" value="BETA-CITRYLGLUTAMATE SYNTHASE B-RELATED"/>
    <property type="match status" value="1"/>
</dbReference>
<dbReference type="GO" id="GO:0018169">
    <property type="term" value="F:ribosomal S6-glutamic acid ligase activity"/>
    <property type="evidence" value="ECO:0007669"/>
    <property type="project" value="TreeGrafter"/>
</dbReference>
<dbReference type="Gene3D" id="3.30.470.20">
    <property type="entry name" value="ATP-grasp fold, B domain"/>
    <property type="match status" value="1"/>
</dbReference>
<sequence length="269" mass="31203">MRLVTFDPFRTLGIPGVLYIKPEMIFSRRREIEEADWVLFPEYWQVNALVYGLKKRIFPSVSSYHLGHDKVEMTRALWAVFPEYVPHTLILPGGAESVEKILDEMTLPLVVKEVRSSQGRGVRLVETERELLAYAETNKILYVQERLPIDRDLRVVFVGEEVLTAYWRIGGEGNFYNNVARGARVSFEDIPEEVLRVVTTIARHFEINHAGFDVAFVDGRPYILEFNVLFGNQALRERKVPLEEKILEYLRKYTPTFPVTPNFPIKKVS</sequence>
<dbReference type="InterPro" id="IPR013815">
    <property type="entry name" value="ATP_grasp_subdomain_1"/>
</dbReference>
<proteinExistence type="predicted"/>
<dbReference type="GO" id="GO:0005524">
    <property type="term" value="F:ATP binding"/>
    <property type="evidence" value="ECO:0007669"/>
    <property type="project" value="UniProtKB-UniRule"/>
</dbReference>
<dbReference type="InterPro" id="IPR011761">
    <property type="entry name" value="ATP-grasp"/>
</dbReference>
<organism evidence="3 4">
    <name type="scientific">Calderihabitans maritimus</name>
    <dbReference type="NCBI Taxonomy" id="1246530"/>
    <lineage>
        <taxon>Bacteria</taxon>
        <taxon>Bacillati</taxon>
        <taxon>Bacillota</taxon>
        <taxon>Clostridia</taxon>
        <taxon>Neomoorellales</taxon>
        <taxon>Calderihabitantaceae</taxon>
        <taxon>Calderihabitans</taxon>
    </lineage>
</organism>
<feature type="domain" description="ATP-grasp" evidence="2">
    <location>
        <begin position="75"/>
        <end position="255"/>
    </location>
</feature>
<dbReference type="InterPro" id="IPR013651">
    <property type="entry name" value="ATP-grasp_RimK-type"/>
</dbReference>
<name>A0A1Z5HQ02_9FIRM</name>
<accession>A0A1Z5HQ02</accession>
<dbReference type="GO" id="GO:0009432">
    <property type="term" value="P:SOS response"/>
    <property type="evidence" value="ECO:0007669"/>
    <property type="project" value="TreeGrafter"/>
</dbReference>
<keyword evidence="3" id="KW-0436">Ligase</keyword>
<dbReference type="Proteomes" id="UP000197032">
    <property type="component" value="Unassembled WGS sequence"/>
</dbReference>
<dbReference type="GO" id="GO:0005737">
    <property type="term" value="C:cytoplasm"/>
    <property type="evidence" value="ECO:0007669"/>
    <property type="project" value="TreeGrafter"/>
</dbReference>
<dbReference type="OrthoDB" id="1704979at2"/>
<dbReference type="Gene3D" id="3.30.1490.20">
    <property type="entry name" value="ATP-grasp fold, A domain"/>
    <property type="match status" value="1"/>
</dbReference>
<reference evidence="4" key="1">
    <citation type="journal article" date="2017" name="Appl. Environ. Microbiol.">
        <title>Genomic analysis of Calderihabitans maritimus KKC1, a thermophilic hydrogenogenic carboxydotrophic bacterium isolated from marine sediment.</title>
        <authorList>
            <person name="Omae K."/>
            <person name="Yoneda Y."/>
            <person name="Fukuyama Y."/>
            <person name="Yoshida T."/>
            <person name="Sako Y."/>
        </authorList>
    </citation>
    <scope>NUCLEOTIDE SEQUENCE [LARGE SCALE GENOMIC DNA]</scope>
    <source>
        <strain evidence="4">KKC1</strain>
    </source>
</reference>
<dbReference type="RefSeq" id="WP_088552919.1">
    <property type="nucleotide sequence ID" value="NZ_BDGJ01000016.1"/>
</dbReference>
<keyword evidence="1" id="KW-0067">ATP-binding</keyword>
<dbReference type="AlphaFoldDB" id="A0A1Z5HQ02"/>
<gene>
    <name evidence="3" type="ORF">KKC1_05370</name>
</gene>
<evidence type="ECO:0000256" key="1">
    <source>
        <dbReference type="PROSITE-ProRule" id="PRU00409"/>
    </source>
</evidence>
<evidence type="ECO:0000313" key="4">
    <source>
        <dbReference type="Proteomes" id="UP000197032"/>
    </source>
</evidence>
<dbReference type="GO" id="GO:0046872">
    <property type="term" value="F:metal ion binding"/>
    <property type="evidence" value="ECO:0007669"/>
    <property type="project" value="InterPro"/>
</dbReference>
<dbReference type="EMBL" id="BDGJ01000016">
    <property type="protein sequence ID" value="GAW91375.1"/>
    <property type="molecule type" value="Genomic_DNA"/>
</dbReference>
<dbReference type="SUPFAM" id="SSF56059">
    <property type="entry name" value="Glutathione synthetase ATP-binding domain-like"/>
    <property type="match status" value="1"/>
</dbReference>